<dbReference type="InterPro" id="IPR017452">
    <property type="entry name" value="GPCR_Rhodpsn_7TM"/>
</dbReference>
<dbReference type="PANTHER" id="PTHR45695">
    <property type="entry name" value="LEUCOKININ RECEPTOR-RELATED"/>
    <property type="match status" value="1"/>
</dbReference>
<dbReference type="PRINTS" id="PR00237">
    <property type="entry name" value="GPCRRHODOPSN"/>
</dbReference>
<dbReference type="Gene3D" id="1.20.1070.10">
    <property type="entry name" value="Rhodopsin 7-helix transmembrane proteins"/>
    <property type="match status" value="1"/>
</dbReference>
<evidence type="ECO:0000256" key="7">
    <source>
        <dbReference type="ARBA" id="ARBA00023224"/>
    </source>
</evidence>
<reference evidence="11" key="1">
    <citation type="submission" date="2025-08" db="UniProtKB">
        <authorList>
            <consortium name="RefSeq"/>
        </authorList>
    </citation>
    <scope>IDENTIFICATION</scope>
</reference>
<dbReference type="RefSeq" id="XP_036354842.1">
    <property type="nucleotide sequence ID" value="XM_036498949.1"/>
</dbReference>
<keyword evidence="5 8" id="KW-0472">Membrane</keyword>
<organism evidence="10 11">
    <name type="scientific">Octopus sinensis</name>
    <name type="common">East Asian common octopus</name>
    <dbReference type="NCBI Taxonomy" id="2607531"/>
    <lineage>
        <taxon>Eukaryota</taxon>
        <taxon>Metazoa</taxon>
        <taxon>Spiralia</taxon>
        <taxon>Lophotrochozoa</taxon>
        <taxon>Mollusca</taxon>
        <taxon>Cephalopoda</taxon>
        <taxon>Coleoidea</taxon>
        <taxon>Octopodiformes</taxon>
        <taxon>Octopoda</taxon>
        <taxon>Incirrata</taxon>
        <taxon>Octopodidae</taxon>
        <taxon>Octopus</taxon>
    </lineage>
</organism>
<proteinExistence type="predicted"/>
<protein>
    <submittedName>
        <fullName evidence="11">Free fatty acid receptor 4-like isoform X1</fullName>
    </submittedName>
</protein>
<evidence type="ECO:0000313" key="10">
    <source>
        <dbReference type="Proteomes" id="UP000515154"/>
    </source>
</evidence>
<accession>A0A7E6EIY8</accession>
<evidence type="ECO:0000256" key="1">
    <source>
        <dbReference type="ARBA" id="ARBA00004141"/>
    </source>
</evidence>
<comment type="subcellular location">
    <subcellularLocation>
        <location evidence="1">Membrane</location>
        <topology evidence="1">Multi-pass membrane protein</topology>
    </subcellularLocation>
</comment>
<feature type="transmembrane region" description="Helical" evidence="8">
    <location>
        <begin position="285"/>
        <end position="312"/>
    </location>
</feature>
<evidence type="ECO:0000313" key="11">
    <source>
        <dbReference type="RefSeq" id="XP_036354842.1"/>
    </source>
</evidence>
<feature type="transmembrane region" description="Helical" evidence="8">
    <location>
        <begin position="77"/>
        <end position="98"/>
    </location>
</feature>
<evidence type="ECO:0000256" key="8">
    <source>
        <dbReference type="SAM" id="Phobius"/>
    </source>
</evidence>
<dbReference type="SUPFAM" id="SSF81321">
    <property type="entry name" value="Family A G protein-coupled receptor-like"/>
    <property type="match status" value="1"/>
</dbReference>
<dbReference type="Pfam" id="PF00001">
    <property type="entry name" value="7tm_1"/>
    <property type="match status" value="1"/>
</dbReference>
<name>A0A7E6EIY8_9MOLL</name>
<dbReference type="GO" id="GO:0004930">
    <property type="term" value="F:G protein-coupled receptor activity"/>
    <property type="evidence" value="ECO:0007669"/>
    <property type="project" value="UniProtKB-KW"/>
</dbReference>
<feature type="transmembrane region" description="Helical" evidence="8">
    <location>
        <begin position="43"/>
        <end position="65"/>
    </location>
</feature>
<dbReference type="GO" id="GO:0005886">
    <property type="term" value="C:plasma membrane"/>
    <property type="evidence" value="ECO:0007669"/>
    <property type="project" value="TreeGrafter"/>
</dbReference>
<dbReference type="PANTHER" id="PTHR45695:SF37">
    <property type="entry name" value="FREE FATTY ACID RECEPTOR 4-LIKE"/>
    <property type="match status" value="1"/>
</dbReference>
<keyword evidence="7" id="KW-0807">Transducer</keyword>
<evidence type="ECO:0000256" key="2">
    <source>
        <dbReference type="ARBA" id="ARBA00022692"/>
    </source>
</evidence>
<gene>
    <name evidence="11" type="primary">LOC115228485</name>
</gene>
<feature type="transmembrane region" description="Helical" evidence="8">
    <location>
        <begin position="104"/>
        <end position="129"/>
    </location>
</feature>
<keyword evidence="2 8" id="KW-0812">Transmembrane</keyword>
<evidence type="ECO:0000256" key="4">
    <source>
        <dbReference type="ARBA" id="ARBA00023040"/>
    </source>
</evidence>
<keyword evidence="3 8" id="KW-1133">Transmembrane helix</keyword>
<keyword evidence="4" id="KW-0297">G-protein coupled receptor</keyword>
<keyword evidence="10" id="KW-1185">Reference proteome</keyword>
<keyword evidence="6" id="KW-0675">Receptor</keyword>
<feature type="domain" description="G-protein coupled receptors family 1 profile" evidence="9">
    <location>
        <begin position="56"/>
        <end position="344"/>
    </location>
</feature>
<feature type="transmembrane region" description="Helical" evidence="8">
    <location>
        <begin position="200"/>
        <end position="221"/>
    </location>
</feature>
<feature type="transmembrane region" description="Helical" evidence="8">
    <location>
        <begin position="150"/>
        <end position="180"/>
    </location>
</feature>
<evidence type="ECO:0000256" key="6">
    <source>
        <dbReference type="ARBA" id="ARBA00023170"/>
    </source>
</evidence>
<feature type="transmembrane region" description="Helical" evidence="8">
    <location>
        <begin position="324"/>
        <end position="347"/>
    </location>
</feature>
<sequence length="398" mass="45507">MANSLNSSYFYGMDTVYNWGNRSYFTFFSEFNRPWNGIGVIEALIYIVIFLISVVANILIIIRVLRVRQLKTVTNCFIANLAMADLLFSSGCPFIAVVRITGTWVLGGFFCHIIIYLEFVCMFAVIWTMTVISIERFFCIVKPNCCRISLTMAIVIVILIWVIAFAGFLPMATFFNIYAFPFGNDTIQICTLVWPSNTTVQVSIVFVSCLVLVGFIVPLALMTHNYYRVFRTFWISRQTIIKKECSSSQPTVNMAVQPAASTLRSHSSKLVSHNMKVRSLRSLRVIRILVLLVLLFFLMWLPIFIAFIVIQYDGAYEYHQMHSWMLITSSYFAFANTCVNPFVYVFINERFRITINFCRKTSKEQPKADEIASFSASANIDRSVCTTSLTPAFCSKLL</sequence>
<evidence type="ECO:0000256" key="5">
    <source>
        <dbReference type="ARBA" id="ARBA00023136"/>
    </source>
</evidence>
<evidence type="ECO:0000256" key="3">
    <source>
        <dbReference type="ARBA" id="ARBA00022989"/>
    </source>
</evidence>
<evidence type="ECO:0000259" key="9">
    <source>
        <dbReference type="PROSITE" id="PS50262"/>
    </source>
</evidence>
<dbReference type="PROSITE" id="PS50262">
    <property type="entry name" value="G_PROTEIN_RECEP_F1_2"/>
    <property type="match status" value="1"/>
</dbReference>
<dbReference type="Proteomes" id="UP000515154">
    <property type="component" value="Unplaced"/>
</dbReference>
<dbReference type="SMART" id="SM01381">
    <property type="entry name" value="7TM_GPCR_Srsx"/>
    <property type="match status" value="1"/>
</dbReference>
<dbReference type="InterPro" id="IPR000276">
    <property type="entry name" value="GPCR_Rhodpsn"/>
</dbReference>
<dbReference type="AlphaFoldDB" id="A0A7E6EIY8"/>